<gene>
    <name evidence="1" type="ORF">ABID43_001232</name>
</gene>
<dbReference type="RefSeq" id="WP_238276911.1">
    <property type="nucleotide sequence ID" value="NZ_BPQL01000019.1"/>
</dbReference>
<name>A0ABV2L1K2_9HYPH</name>
<evidence type="ECO:0000313" key="2">
    <source>
        <dbReference type="Proteomes" id="UP001549145"/>
    </source>
</evidence>
<reference evidence="1 2" key="1">
    <citation type="submission" date="2024-06" db="EMBL/GenBank/DDBJ databases">
        <title>Genomic Encyclopedia of Type Strains, Phase IV (KMG-IV): sequencing the most valuable type-strain genomes for metagenomic binning, comparative biology and taxonomic classification.</title>
        <authorList>
            <person name="Goeker M."/>
        </authorList>
    </citation>
    <scope>NUCLEOTIDE SEQUENCE [LARGE SCALE GENOMIC DNA]</scope>
    <source>
        <strain evidence="1 2">DSM 21331</strain>
    </source>
</reference>
<comment type="caution">
    <text evidence="1">The sequence shown here is derived from an EMBL/GenBank/DDBJ whole genome shotgun (WGS) entry which is preliminary data.</text>
</comment>
<evidence type="ECO:0000313" key="1">
    <source>
        <dbReference type="EMBL" id="MET3691707.1"/>
    </source>
</evidence>
<protein>
    <submittedName>
        <fullName evidence="1">Uncharacterized protein</fullName>
    </submittedName>
</protein>
<dbReference type="Proteomes" id="UP001549145">
    <property type="component" value="Unassembled WGS sequence"/>
</dbReference>
<proteinExistence type="predicted"/>
<sequence>MSRPVRLLIGVPPFLALRVACLLAYAVEAVLDFLFPRVDRALSRLGAWMEASR</sequence>
<accession>A0ABV2L1K2</accession>
<keyword evidence="2" id="KW-1185">Reference proteome</keyword>
<dbReference type="EMBL" id="JBEPMM010000002">
    <property type="protein sequence ID" value="MET3691707.1"/>
    <property type="molecule type" value="Genomic_DNA"/>
</dbReference>
<organism evidence="1 2">
    <name type="scientific">Methylobacterium goesingense</name>
    <dbReference type="NCBI Taxonomy" id="243690"/>
    <lineage>
        <taxon>Bacteria</taxon>
        <taxon>Pseudomonadati</taxon>
        <taxon>Pseudomonadota</taxon>
        <taxon>Alphaproteobacteria</taxon>
        <taxon>Hyphomicrobiales</taxon>
        <taxon>Methylobacteriaceae</taxon>
        <taxon>Methylobacterium</taxon>
    </lineage>
</organism>